<comment type="caution">
    <text evidence="4">The sequence shown here is derived from an EMBL/GenBank/DDBJ whole genome shotgun (WGS) entry which is preliminary data.</text>
</comment>
<dbReference type="InterPro" id="IPR008914">
    <property type="entry name" value="PEBP"/>
</dbReference>
<name>A0A8J3FDB4_9ACTN</name>
<dbReference type="Pfam" id="PF01161">
    <property type="entry name" value="PBP"/>
    <property type="match status" value="1"/>
</dbReference>
<evidence type="ECO:0000256" key="2">
    <source>
        <dbReference type="SAM" id="MobiDB-lite"/>
    </source>
</evidence>
<dbReference type="RefSeq" id="WP_229784240.1">
    <property type="nucleotide sequence ID" value="NZ_BMQB01000009.1"/>
</dbReference>
<sequence>MSHPLPTTRPATIARVAAAARVAAVGRVAGGRAVAAALATAVLATPAAAAAAVAAPGAPAGGRSAFALTSAAFAEGGTIPAVHECTSAGPDPRRRNESPPLAWSGAPAGAAAYAVVMRDLDNRDLLHWVLYDIPADAAALPQNVEHAYEPAVPRGARQAYYRGSATLFGYQGPCSPNAVNTYEFVVHAVDRAALPGLSRDSSIRDVAAAVTRASLGTARLTGES</sequence>
<protein>
    <recommendedName>
        <fullName evidence="6">YbhB/YbcL family Raf kinase inhibitor-like protein</fullName>
    </recommendedName>
</protein>
<keyword evidence="3" id="KW-0732">Signal</keyword>
<dbReference type="InterPro" id="IPR005247">
    <property type="entry name" value="YbhB_YbcL/LppC-like"/>
</dbReference>
<dbReference type="AlphaFoldDB" id="A0A8J3FDB4"/>
<evidence type="ECO:0000313" key="5">
    <source>
        <dbReference type="Proteomes" id="UP000649739"/>
    </source>
</evidence>
<dbReference type="Gene3D" id="3.90.280.10">
    <property type="entry name" value="PEBP-like"/>
    <property type="match status" value="1"/>
</dbReference>
<feature type="chain" id="PRO_5039379637" description="YbhB/YbcL family Raf kinase inhibitor-like protein" evidence="3">
    <location>
        <begin position="51"/>
        <end position="224"/>
    </location>
</feature>
<evidence type="ECO:0000256" key="1">
    <source>
        <dbReference type="ARBA" id="ARBA00007120"/>
    </source>
</evidence>
<keyword evidence="5" id="KW-1185">Reference proteome</keyword>
<evidence type="ECO:0000256" key="3">
    <source>
        <dbReference type="SAM" id="SignalP"/>
    </source>
</evidence>
<accession>A0A8J3FDB4</accession>
<evidence type="ECO:0000313" key="4">
    <source>
        <dbReference type="EMBL" id="GGK03641.1"/>
    </source>
</evidence>
<reference evidence="4" key="1">
    <citation type="journal article" date="2014" name="Int. J. Syst. Evol. Microbiol.">
        <title>Complete genome sequence of Corynebacterium casei LMG S-19264T (=DSM 44701T), isolated from a smear-ripened cheese.</title>
        <authorList>
            <consortium name="US DOE Joint Genome Institute (JGI-PGF)"/>
            <person name="Walter F."/>
            <person name="Albersmeier A."/>
            <person name="Kalinowski J."/>
            <person name="Ruckert C."/>
        </authorList>
    </citation>
    <scope>NUCLEOTIDE SEQUENCE</scope>
    <source>
        <strain evidence="4">JCM 3090</strain>
    </source>
</reference>
<dbReference type="Proteomes" id="UP000649739">
    <property type="component" value="Unassembled WGS sequence"/>
</dbReference>
<feature type="region of interest" description="Disordered" evidence="2">
    <location>
        <begin position="86"/>
        <end position="105"/>
    </location>
</feature>
<dbReference type="SUPFAM" id="SSF49777">
    <property type="entry name" value="PEBP-like"/>
    <property type="match status" value="1"/>
</dbReference>
<dbReference type="EMBL" id="BMQB01000009">
    <property type="protein sequence ID" value="GGK03641.1"/>
    <property type="molecule type" value="Genomic_DNA"/>
</dbReference>
<dbReference type="NCBIfam" id="TIGR00481">
    <property type="entry name" value="YbhB/YbcL family Raf kinase inhibitor-like protein"/>
    <property type="match status" value="1"/>
</dbReference>
<gene>
    <name evidence="4" type="ORF">GCM10010123_36970</name>
</gene>
<evidence type="ECO:0008006" key="6">
    <source>
        <dbReference type="Google" id="ProtNLM"/>
    </source>
</evidence>
<proteinExistence type="inferred from homology"/>
<comment type="similarity">
    <text evidence="1">Belongs to the UPF0098 family.</text>
</comment>
<dbReference type="InterPro" id="IPR036610">
    <property type="entry name" value="PEBP-like_sf"/>
</dbReference>
<organism evidence="4 5">
    <name type="scientific">Pilimelia anulata</name>
    <dbReference type="NCBI Taxonomy" id="53371"/>
    <lineage>
        <taxon>Bacteria</taxon>
        <taxon>Bacillati</taxon>
        <taxon>Actinomycetota</taxon>
        <taxon>Actinomycetes</taxon>
        <taxon>Micromonosporales</taxon>
        <taxon>Micromonosporaceae</taxon>
        <taxon>Pilimelia</taxon>
    </lineage>
</organism>
<feature type="signal peptide" evidence="3">
    <location>
        <begin position="1"/>
        <end position="50"/>
    </location>
</feature>
<reference evidence="4" key="2">
    <citation type="submission" date="2020-09" db="EMBL/GenBank/DDBJ databases">
        <authorList>
            <person name="Sun Q."/>
            <person name="Ohkuma M."/>
        </authorList>
    </citation>
    <scope>NUCLEOTIDE SEQUENCE</scope>
    <source>
        <strain evidence="4">JCM 3090</strain>
    </source>
</reference>